<sequence>MTDENEITITLTPDTAAYAAGQVGSGDFESTSELVVYALRLLSARQRTFDELVRRVRASGAHFEGGYAFQEQFFFSEWEAEIEQHERRQGSEPR</sequence>
<protein>
    <submittedName>
        <fullName evidence="1">Uncharacterized protein</fullName>
    </submittedName>
</protein>
<evidence type="ECO:0000313" key="1">
    <source>
        <dbReference type="EMBL" id="QDU86208.1"/>
    </source>
</evidence>
<keyword evidence="2" id="KW-1185">Reference proteome</keyword>
<dbReference type="InterPro" id="IPR038296">
    <property type="entry name" value="ParD_sf"/>
</dbReference>
<accession>A0A518D414</accession>
<dbReference type="OrthoDB" id="514770at2"/>
<dbReference type="AlphaFoldDB" id="A0A518D414"/>
<dbReference type="Proteomes" id="UP000319342">
    <property type="component" value="Chromosome"/>
</dbReference>
<proteinExistence type="predicted"/>
<organism evidence="1 2">
    <name type="scientific">Rohdeia mirabilis</name>
    <dbReference type="NCBI Taxonomy" id="2528008"/>
    <lineage>
        <taxon>Bacteria</taxon>
        <taxon>Pseudomonadati</taxon>
        <taxon>Planctomycetota</taxon>
        <taxon>Planctomycetia</taxon>
        <taxon>Planctomycetia incertae sedis</taxon>
        <taxon>Rohdeia</taxon>
    </lineage>
</organism>
<evidence type="ECO:0000313" key="2">
    <source>
        <dbReference type="Proteomes" id="UP000319342"/>
    </source>
</evidence>
<dbReference type="Gene3D" id="6.10.10.120">
    <property type="entry name" value="Antitoxin ParD1-like"/>
    <property type="match status" value="1"/>
</dbReference>
<dbReference type="EMBL" id="CP036290">
    <property type="protein sequence ID" value="QDU86208.1"/>
    <property type="molecule type" value="Genomic_DNA"/>
</dbReference>
<gene>
    <name evidence="1" type="ORF">Pla163_33580</name>
</gene>
<dbReference type="RefSeq" id="WP_145191012.1">
    <property type="nucleotide sequence ID" value="NZ_CP036290.1"/>
</dbReference>
<reference evidence="1 2" key="1">
    <citation type="submission" date="2019-02" db="EMBL/GenBank/DDBJ databases">
        <title>Deep-cultivation of Planctomycetes and their phenomic and genomic characterization uncovers novel biology.</title>
        <authorList>
            <person name="Wiegand S."/>
            <person name="Jogler M."/>
            <person name="Boedeker C."/>
            <person name="Pinto D."/>
            <person name="Vollmers J."/>
            <person name="Rivas-Marin E."/>
            <person name="Kohn T."/>
            <person name="Peeters S.H."/>
            <person name="Heuer A."/>
            <person name="Rast P."/>
            <person name="Oberbeckmann S."/>
            <person name="Bunk B."/>
            <person name="Jeske O."/>
            <person name="Meyerdierks A."/>
            <person name="Storesund J.E."/>
            <person name="Kallscheuer N."/>
            <person name="Luecker S."/>
            <person name="Lage O.M."/>
            <person name="Pohl T."/>
            <person name="Merkel B.J."/>
            <person name="Hornburger P."/>
            <person name="Mueller R.-W."/>
            <person name="Bruemmer F."/>
            <person name="Labrenz M."/>
            <person name="Spormann A.M."/>
            <person name="Op den Camp H."/>
            <person name="Overmann J."/>
            <person name="Amann R."/>
            <person name="Jetten M.S.M."/>
            <person name="Mascher T."/>
            <person name="Medema M.H."/>
            <person name="Devos D.P."/>
            <person name="Kaster A.-K."/>
            <person name="Ovreas L."/>
            <person name="Rohde M."/>
            <person name="Galperin M.Y."/>
            <person name="Jogler C."/>
        </authorList>
    </citation>
    <scope>NUCLEOTIDE SEQUENCE [LARGE SCALE GENOMIC DNA]</scope>
    <source>
        <strain evidence="1 2">Pla163</strain>
    </source>
</reference>
<name>A0A518D414_9BACT</name>